<name>A0A0H3NQL8_YERE1</name>
<dbReference type="EMBL" id="FR729477">
    <property type="protein sequence ID" value="CBY26720.1"/>
    <property type="molecule type" value="Genomic_DNA"/>
</dbReference>
<proteinExistence type="predicted"/>
<sequence length="63" mass="7160">MIRYRVSGHIIITFSIKREGKLALLRQVFAEHQDQIVNSWYLPGKIILLPGKVPPFGADNTVN</sequence>
<accession>A0A0H3NQL8</accession>
<gene>
    <name evidence="1" type="ordered locus">Y11_14611</name>
</gene>
<evidence type="ECO:0000313" key="1">
    <source>
        <dbReference type="EMBL" id="CBY26720.1"/>
    </source>
</evidence>
<dbReference type="PATRIC" id="fig|930944.6.peg.1451"/>
<reference evidence="1 2" key="1">
    <citation type="journal article" date="2011" name="J. Bacteriol.">
        <title>Complete genome sequence of Yersinia enterocolitica subsp. palearctica serogroup O:3.</title>
        <authorList>
            <person name="Batzilla J."/>
            <person name="Hoper D."/>
            <person name="Antonenka U."/>
            <person name="Heesemann J."/>
            <person name="Rakin A."/>
        </authorList>
    </citation>
    <scope>NUCLEOTIDE SEQUENCE [LARGE SCALE GENOMIC DNA]</scope>
    <source>
        <strain evidence="2">DSM 13030 / CIP 106945 / Y11</strain>
    </source>
</reference>
<organism evidence="1 2">
    <name type="scientific">Yersinia enterocolitica subsp. palearctica serotype O:3 (strain DSM 13030 / CIP 106945 / Y11)</name>
    <dbReference type="NCBI Taxonomy" id="930944"/>
    <lineage>
        <taxon>Bacteria</taxon>
        <taxon>Pseudomonadati</taxon>
        <taxon>Pseudomonadota</taxon>
        <taxon>Gammaproteobacteria</taxon>
        <taxon>Enterobacterales</taxon>
        <taxon>Yersiniaceae</taxon>
        <taxon>Yersinia</taxon>
    </lineage>
</organism>
<dbReference type="Proteomes" id="UP000008084">
    <property type="component" value="Chromosome"/>
</dbReference>
<evidence type="ECO:0000313" key="2">
    <source>
        <dbReference type="Proteomes" id="UP000008084"/>
    </source>
</evidence>
<dbReference type="KEGG" id="yey:Y11_14611"/>
<protein>
    <submittedName>
        <fullName evidence="1">Uncharacterized protein</fullName>
    </submittedName>
</protein>
<dbReference type="AlphaFoldDB" id="A0A0H3NQL8"/>
<dbReference type="HOGENOM" id="CLU_3086403_0_0_6"/>